<evidence type="ECO:0000256" key="2">
    <source>
        <dbReference type="HAMAP-Rule" id="MF_00386"/>
    </source>
</evidence>
<gene>
    <name evidence="3" type="primary">yidD</name>
    <name evidence="3" type="ORF">RX402_09430</name>
</gene>
<protein>
    <recommendedName>
        <fullName evidence="2">Putative membrane protein insertion efficiency factor</fullName>
    </recommendedName>
</protein>
<dbReference type="SMART" id="SM01234">
    <property type="entry name" value="Haemolytic"/>
    <property type="match status" value="1"/>
</dbReference>
<reference evidence="3 4" key="1">
    <citation type="submission" date="2023-10" db="EMBL/GenBank/DDBJ databases">
        <title>Host Genetic Regulation of Human Gut Microbial Structural Variation.</title>
        <authorList>
            <person name="Harmsen H.J.M."/>
        </authorList>
    </citation>
    <scope>NUCLEOTIDE SEQUENCE [LARGE SCALE GENOMIC DNA]</scope>
    <source>
        <strain evidence="3 4">HTF-F</strain>
    </source>
</reference>
<dbReference type="Proteomes" id="UP001263246">
    <property type="component" value="Unassembled WGS sequence"/>
</dbReference>
<proteinExistence type="inferred from homology"/>
<dbReference type="HAMAP" id="MF_00386">
    <property type="entry name" value="UPF0161_YidD"/>
    <property type="match status" value="1"/>
</dbReference>
<sequence length="104" mass="11937">MTGLQNACRKALCGLIRVYQYTLSPWIGRSCRFTPSCSNYTMQAIMTHGCIKGILLGTWRIARCNPLGKWGYDPVPEPGRWQNPARRLQPAKLFSTRHRQKVEK</sequence>
<accession>A0ABU3U074</accession>
<dbReference type="PANTHER" id="PTHR33383:SF1">
    <property type="entry name" value="MEMBRANE PROTEIN INSERTION EFFICIENCY FACTOR-RELATED"/>
    <property type="match status" value="1"/>
</dbReference>
<dbReference type="Pfam" id="PF01809">
    <property type="entry name" value="YidD"/>
    <property type="match status" value="1"/>
</dbReference>
<comment type="caution">
    <text evidence="3">The sequence shown here is derived from an EMBL/GenBank/DDBJ whole genome shotgun (WGS) entry which is preliminary data.</text>
</comment>
<comment type="similarity">
    <text evidence="2">Belongs to the UPF0161 family.</text>
</comment>
<dbReference type="NCBIfam" id="TIGR00278">
    <property type="entry name" value="membrane protein insertion efficiency factor YidD"/>
    <property type="match status" value="1"/>
</dbReference>
<dbReference type="EMBL" id="JAWHPR010000004">
    <property type="protein sequence ID" value="MDU8688963.1"/>
    <property type="molecule type" value="Genomic_DNA"/>
</dbReference>
<keyword evidence="2" id="KW-1003">Cell membrane</keyword>
<comment type="subcellular location">
    <subcellularLocation>
        <location evidence="2">Cell membrane</location>
        <topology evidence="2">Peripheral membrane protein</topology>
        <orientation evidence="2">Cytoplasmic side</orientation>
    </subcellularLocation>
</comment>
<organism evidence="3 4">
    <name type="scientific">Faecalibacterium wellingii</name>
    <dbReference type="NCBI Taxonomy" id="2929491"/>
    <lineage>
        <taxon>Bacteria</taxon>
        <taxon>Bacillati</taxon>
        <taxon>Bacillota</taxon>
        <taxon>Clostridia</taxon>
        <taxon>Eubacteriales</taxon>
        <taxon>Oscillospiraceae</taxon>
        <taxon>Faecalibacterium</taxon>
    </lineage>
</organism>
<name>A0ABU3U074_9FIRM</name>
<dbReference type="InterPro" id="IPR002696">
    <property type="entry name" value="Membr_insert_effic_factor_YidD"/>
</dbReference>
<keyword evidence="1 2" id="KW-0472">Membrane</keyword>
<evidence type="ECO:0000313" key="4">
    <source>
        <dbReference type="Proteomes" id="UP001263246"/>
    </source>
</evidence>
<keyword evidence="4" id="KW-1185">Reference proteome</keyword>
<comment type="function">
    <text evidence="2">Could be involved in insertion of integral membrane proteins into the membrane.</text>
</comment>
<dbReference type="PANTHER" id="PTHR33383">
    <property type="entry name" value="MEMBRANE PROTEIN INSERTION EFFICIENCY FACTOR-RELATED"/>
    <property type="match status" value="1"/>
</dbReference>
<evidence type="ECO:0000313" key="3">
    <source>
        <dbReference type="EMBL" id="MDU8688963.1"/>
    </source>
</evidence>
<evidence type="ECO:0000256" key="1">
    <source>
        <dbReference type="ARBA" id="ARBA00023136"/>
    </source>
</evidence>
<dbReference type="RefSeq" id="WP_249237635.1">
    <property type="nucleotide sequence ID" value="NZ_CP094473.1"/>
</dbReference>